<dbReference type="EMBL" id="VSSQ01107328">
    <property type="protein sequence ID" value="MPN46559.1"/>
    <property type="molecule type" value="Genomic_DNA"/>
</dbReference>
<evidence type="ECO:0000313" key="1">
    <source>
        <dbReference type="EMBL" id="MPN46559.1"/>
    </source>
</evidence>
<reference evidence="1" key="1">
    <citation type="submission" date="2019-08" db="EMBL/GenBank/DDBJ databases">
        <authorList>
            <person name="Kucharzyk K."/>
            <person name="Murdoch R.W."/>
            <person name="Higgins S."/>
            <person name="Loffler F."/>
        </authorList>
    </citation>
    <scope>NUCLEOTIDE SEQUENCE</scope>
</reference>
<comment type="caution">
    <text evidence="1">The sequence shown here is derived from an EMBL/GenBank/DDBJ whole genome shotgun (WGS) entry which is preliminary data.</text>
</comment>
<gene>
    <name evidence="1" type="ORF">SDC9_194149</name>
</gene>
<proteinExistence type="predicted"/>
<organism evidence="1">
    <name type="scientific">bioreactor metagenome</name>
    <dbReference type="NCBI Taxonomy" id="1076179"/>
    <lineage>
        <taxon>unclassified sequences</taxon>
        <taxon>metagenomes</taxon>
        <taxon>ecological metagenomes</taxon>
    </lineage>
</organism>
<dbReference type="AlphaFoldDB" id="A0A645I841"/>
<name>A0A645I841_9ZZZZ</name>
<accession>A0A645I841</accession>
<protein>
    <submittedName>
        <fullName evidence="1">Uncharacterized protein</fullName>
    </submittedName>
</protein>
<sequence>MRILIRADRHHISQFDDRVIGRQIFFHIAQDNRSLDDVFVSIDHLHVRIDVAKLDFIGAIGRAIH</sequence>